<evidence type="ECO:0000313" key="2">
    <source>
        <dbReference type="Proteomes" id="UP000828390"/>
    </source>
</evidence>
<keyword evidence="2" id="KW-1185">Reference proteome</keyword>
<sequence>MDFIYKELALDASAVSNPVMQQRLELIDLGETGLMADLRELNPGKRNDKFDMFFQTLQEIVENTTVADDRRHR</sequence>
<gene>
    <name evidence="1" type="ORF">DPMN_155745</name>
</gene>
<dbReference type="AlphaFoldDB" id="A0A9D4FPE6"/>
<proteinExistence type="predicted"/>
<dbReference type="Proteomes" id="UP000828390">
    <property type="component" value="Unassembled WGS sequence"/>
</dbReference>
<name>A0A9D4FPE6_DREPO</name>
<organism evidence="1 2">
    <name type="scientific">Dreissena polymorpha</name>
    <name type="common">Zebra mussel</name>
    <name type="synonym">Mytilus polymorpha</name>
    <dbReference type="NCBI Taxonomy" id="45954"/>
    <lineage>
        <taxon>Eukaryota</taxon>
        <taxon>Metazoa</taxon>
        <taxon>Spiralia</taxon>
        <taxon>Lophotrochozoa</taxon>
        <taxon>Mollusca</taxon>
        <taxon>Bivalvia</taxon>
        <taxon>Autobranchia</taxon>
        <taxon>Heteroconchia</taxon>
        <taxon>Euheterodonta</taxon>
        <taxon>Imparidentia</taxon>
        <taxon>Neoheterodontei</taxon>
        <taxon>Myida</taxon>
        <taxon>Dreissenoidea</taxon>
        <taxon>Dreissenidae</taxon>
        <taxon>Dreissena</taxon>
    </lineage>
</organism>
<comment type="caution">
    <text evidence="1">The sequence shown here is derived from an EMBL/GenBank/DDBJ whole genome shotgun (WGS) entry which is preliminary data.</text>
</comment>
<protein>
    <submittedName>
        <fullName evidence="1">Uncharacterized protein</fullName>
    </submittedName>
</protein>
<dbReference type="EMBL" id="JAIWYP010000007">
    <property type="protein sequence ID" value="KAH3802077.1"/>
    <property type="molecule type" value="Genomic_DNA"/>
</dbReference>
<accession>A0A9D4FPE6</accession>
<reference evidence="1" key="1">
    <citation type="journal article" date="2019" name="bioRxiv">
        <title>The Genome of the Zebra Mussel, Dreissena polymorpha: A Resource for Invasive Species Research.</title>
        <authorList>
            <person name="McCartney M.A."/>
            <person name="Auch B."/>
            <person name="Kono T."/>
            <person name="Mallez S."/>
            <person name="Zhang Y."/>
            <person name="Obille A."/>
            <person name="Becker A."/>
            <person name="Abrahante J.E."/>
            <person name="Garbe J."/>
            <person name="Badalamenti J.P."/>
            <person name="Herman A."/>
            <person name="Mangelson H."/>
            <person name="Liachko I."/>
            <person name="Sullivan S."/>
            <person name="Sone E.D."/>
            <person name="Koren S."/>
            <person name="Silverstein K.A.T."/>
            <person name="Beckman K.B."/>
            <person name="Gohl D.M."/>
        </authorList>
    </citation>
    <scope>NUCLEOTIDE SEQUENCE</scope>
    <source>
        <strain evidence="1">Duluth1</strain>
        <tissue evidence="1">Whole animal</tissue>
    </source>
</reference>
<reference evidence="1" key="2">
    <citation type="submission" date="2020-11" db="EMBL/GenBank/DDBJ databases">
        <authorList>
            <person name="McCartney M.A."/>
            <person name="Auch B."/>
            <person name="Kono T."/>
            <person name="Mallez S."/>
            <person name="Becker A."/>
            <person name="Gohl D.M."/>
            <person name="Silverstein K.A.T."/>
            <person name="Koren S."/>
            <person name="Bechman K.B."/>
            <person name="Herman A."/>
            <person name="Abrahante J.E."/>
            <person name="Garbe J."/>
        </authorList>
    </citation>
    <scope>NUCLEOTIDE SEQUENCE</scope>
    <source>
        <strain evidence="1">Duluth1</strain>
        <tissue evidence="1">Whole animal</tissue>
    </source>
</reference>
<evidence type="ECO:0000313" key="1">
    <source>
        <dbReference type="EMBL" id="KAH3802077.1"/>
    </source>
</evidence>